<evidence type="ECO:0000256" key="1">
    <source>
        <dbReference type="ARBA" id="ARBA00022801"/>
    </source>
</evidence>
<dbReference type="EMBL" id="JAAWVO010055099">
    <property type="protein sequence ID" value="MBN3321455.1"/>
    <property type="molecule type" value="Genomic_DNA"/>
</dbReference>
<accession>A0A8J7NXL6</accession>
<dbReference type="GO" id="GO:0035539">
    <property type="term" value="F:8-oxo-7,8-dihydrodeoxyguanosine triphosphate pyrophosphatase activity"/>
    <property type="evidence" value="ECO:0007669"/>
    <property type="project" value="TreeGrafter"/>
</dbReference>
<name>A0A8J7NXL6_ATRSP</name>
<feature type="region of interest" description="Disordered" evidence="3">
    <location>
        <begin position="100"/>
        <end position="126"/>
    </location>
</feature>
<evidence type="ECO:0000256" key="2">
    <source>
        <dbReference type="RuleBase" id="RU003476"/>
    </source>
</evidence>
<dbReference type="FunFam" id="3.90.79.10:FF:000060">
    <property type="entry name" value="Nudix hydrolase 1"/>
    <property type="match status" value="1"/>
</dbReference>
<evidence type="ECO:0000259" key="4">
    <source>
        <dbReference type="PROSITE" id="PS51462"/>
    </source>
</evidence>
<evidence type="ECO:0000313" key="6">
    <source>
        <dbReference type="Proteomes" id="UP000736164"/>
    </source>
</evidence>
<dbReference type="PANTHER" id="PTHR16099">
    <property type="entry name" value="8-OXO-DGTP DIPHOSPHATES NUDT15"/>
    <property type="match status" value="1"/>
</dbReference>
<dbReference type="GO" id="GO:0006203">
    <property type="term" value="P:dGTP catabolic process"/>
    <property type="evidence" value="ECO:0007669"/>
    <property type="project" value="TreeGrafter"/>
</dbReference>
<dbReference type="PANTHER" id="PTHR16099:SF5">
    <property type="entry name" value="NUCLEOTIDE TRIPHOSPHATE DIPHOSPHATASE NUDT15"/>
    <property type="match status" value="1"/>
</dbReference>
<dbReference type="CDD" id="cd04678">
    <property type="entry name" value="NUDIX_MTH2_Nudt15"/>
    <property type="match status" value="1"/>
</dbReference>
<dbReference type="PROSITE" id="PS00893">
    <property type="entry name" value="NUDIX_BOX"/>
    <property type="match status" value="1"/>
</dbReference>
<dbReference type="InterPro" id="IPR020084">
    <property type="entry name" value="NUDIX_hydrolase_CS"/>
</dbReference>
<feature type="domain" description="Nudix hydrolase" evidence="4">
    <location>
        <begin position="5"/>
        <end position="126"/>
    </location>
</feature>
<reference evidence="5" key="1">
    <citation type="journal article" date="2021" name="Cell">
        <title>Tracing the genetic footprints of vertebrate landing in non-teleost ray-finned fishes.</title>
        <authorList>
            <person name="Bi X."/>
            <person name="Wang K."/>
            <person name="Yang L."/>
            <person name="Pan H."/>
            <person name="Jiang H."/>
            <person name="Wei Q."/>
            <person name="Fang M."/>
            <person name="Yu H."/>
            <person name="Zhu C."/>
            <person name="Cai Y."/>
            <person name="He Y."/>
            <person name="Gan X."/>
            <person name="Zeng H."/>
            <person name="Yu D."/>
            <person name="Zhu Y."/>
            <person name="Jiang H."/>
            <person name="Qiu Q."/>
            <person name="Yang H."/>
            <person name="Zhang Y.E."/>
            <person name="Wang W."/>
            <person name="Zhu M."/>
            <person name="He S."/>
            <person name="Zhang G."/>
        </authorList>
    </citation>
    <scope>NUCLEOTIDE SEQUENCE</scope>
    <source>
        <strain evidence="5">Allg_001</strain>
    </source>
</reference>
<comment type="caution">
    <text evidence="5">The sequence shown here is derived from an EMBL/GenBank/DDBJ whole genome shotgun (WGS) entry which is preliminary data.</text>
</comment>
<keyword evidence="6" id="KW-1185">Reference proteome</keyword>
<dbReference type="PROSITE" id="PS51462">
    <property type="entry name" value="NUDIX"/>
    <property type="match status" value="1"/>
</dbReference>
<feature type="non-terminal residue" evidence="5">
    <location>
        <position position="126"/>
    </location>
</feature>
<dbReference type="Gene3D" id="3.90.79.10">
    <property type="entry name" value="Nucleoside Triphosphate Pyrophosphohydrolase"/>
    <property type="match status" value="1"/>
</dbReference>
<feature type="non-terminal residue" evidence="5">
    <location>
        <position position="1"/>
    </location>
</feature>
<dbReference type="InterPro" id="IPR015797">
    <property type="entry name" value="NUDIX_hydrolase-like_dom_sf"/>
</dbReference>
<dbReference type="AlphaFoldDB" id="A0A8J7NXL6"/>
<dbReference type="InterPro" id="IPR020476">
    <property type="entry name" value="Nudix_hydrolase"/>
</dbReference>
<dbReference type="Pfam" id="PF00293">
    <property type="entry name" value="NUDIX"/>
    <property type="match status" value="1"/>
</dbReference>
<dbReference type="PRINTS" id="PR00502">
    <property type="entry name" value="NUDIXFAMILY"/>
</dbReference>
<comment type="similarity">
    <text evidence="2">Belongs to the Nudix hydrolase family.</text>
</comment>
<organism evidence="5 6">
    <name type="scientific">Atractosteus spatula</name>
    <name type="common">Alligator gar</name>
    <name type="synonym">Lepisosteus spatula</name>
    <dbReference type="NCBI Taxonomy" id="7917"/>
    <lineage>
        <taxon>Eukaryota</taxon>
        <taxon>Metazoa</taxon>
        <taxon>Chordata</taxon>
        <taxon>Craniata</taxon>
        <taxon>Vertebrata</taxon>
        <taxon>Euteleostomi</taxon>
        <taxon>Actinopterygii</taxon>
        <taxon>Neopterygii</taxon>
        <taxon>Holostei</taxon>
        <taxon>Semionotiformes</taxon>
        <taxon>Lepisosteidae</taxon>
        <taxon>Atractosteus</taxon>
    </lineage>
</organism>
<evidence type="ECO:0000256" key="3">
    <source>
        <dbReference type="SAM" id="MobiDB-lite"/>
    </source>
</evidence>
<dbReference type="GO" id="GO:0005829">
    <property type="term" value="C:cytosol"/>
    <property type="evidence" value="ECO:0007669"/>
    <property type="project" value="TreeGrafter"/>
</dbReference>
<dbReference type="Proteomes" id="UP000736164">
    <property type="component" value="Unassembled WGS sequence"/>
</dbReference>
<sequence>MSGTGRRPGVGVGVLVTSSAHANCVLLGRRKGPVGKGTYQLPGGHLEFGETWEECAAREVLEEAGLRLKDIQFASVVSSIKVEESYHYVTIIMRGEVDTDHPAEPVNVEPEKNEGRCTWKLSEQSK</sequence>
<gene>
    <name evidence="5" type="primary">Nudt15</name>
    <name evidence="5" type="ORF">GTO95_0016603</name>
</gene>
<evidence type="ECO:0000313" key="5">
    <source>
        <dbReference type="EMBL" id="MBN3321455.1"/>
    </source>
</evidence>
<dbReference type="InterPro" id="IPR000086">
    <property type="entry name" value="NUDIX_hydrolase_dom"/>
</dbReference>
<protein>
    <submittedName>
        <fullName evidence="5">NUD15 diphosphatase</fullName>
    </submittedName>
</protein>
<dbReference type="SUPFAM" id="SSF55811">
    <property type="entry name" value="Nudix"/>
    <property type="match status" value="1"/>
</dbReference>
<keyword evidence="1 2" id="KW-0378">Hydrolase</keyword>
<proteinExistence type="inferred from homology"/>